<dbReference type="Proteomes" id="UP000654345">
    <property type="component" value="Unassembled WGS sequence"/>
</dbReference>
<dbReference type="EMBL" id="BNJG01000001">
    <property type="protein sequence ID" value="GHO54407.1"/>
    <property type="molecule type" value="Genomic_DNA"/>
</dbReference>
<gene>
    <name evidence="1" type="ORF">KSB_28820</name>
</gene>
<sequence>MPKKRQGQGKQKEKRPATPTFLLELPLVVDLGQAARLRAHLEVARQLYNAILSQGQQRLRRMRSDPAHTFSYSNRSRNVDWTIEQMEASLPGSDLVER</sequence>
<comment type="caution">
    <text evidence="1">The sequence shown here is derived from an EMBL/GenBank/DDBJ whole genome shotgun (WGS) entry which is preliminary data.</text>
</comment>
<accession>A0ABQ3UP67</accession>
<evidence type="ECO:0008006" key="3">
    <source>
        <dbReference type="Google" id="ProtNLM"/>
    </source>
</evidence>
<proteinExistence type="predicted"/>
<protein>
    <recommendedName>
        <fullName evidence="3">Transposase</fullName>
    </recommendedName>
</protein>
<name>A0ABQ3UP67_9CHLR</name>
<keyword evidence="2" id="KW-1185">Reference proteome</keyword>
<evidence type="ECO:0000313" key="1">
    <source>
        <dbReference type="EMBL" id="GHO54407.1"/>
    </source>
</evidence>
<evidence type="ECO:0000313" key="2">
    <source>
        <dbReference type="Proteomes" id="UP000654345"/>
    </source>
</evidence>
<reference evidence="1 2" key="1">
    <citation type="journal article" date="2021" name="Int. J. Syst. Evol. Microbiol.">
        <title>Reticulibacter mediterranei gen. nov., sp. nov., within the new family Reticulibacteraceae fam. nov., and Ktedonospora formicarum gen. nov., sp. nov., Ktedonobacter robiniae sp. nov., Dictyobacter formicarum sp. nov. and Dictyobacter arantiisoli sp. nov., belonging to the class Ktedonobacteria.</title>
        <authorList>
            <person name="Yabe S."/>
            <person name="Zheng Y."/>
            <person name="Wang C.M."/>
            <person name="Sakai Y."/>
            <person name="Abe K."/>
            <person name="Yokota A."/>
            <person name="Donadio S."/>
            <person name="Cavaletti L."/>
            <person name="Monciardini P."/>
        </authorList>
    </citation>
    <scope>NUCLEOTIDE SEQUENCE [LARGE SCALE GENOMIC DNA]</scope>
    <source>
        <strain evidence="1 2">SOSP1-30</strain>
    </source>
</reference>
<organism evidence="1 2">
    <name type="scientific">Ktedonobacter robiniae</name>
    <dbReference type="NCBI Taxonomy" id="2778365"/>
    <lineage>
        <taxon>Bacteria</taxon>
        <taxon>Bacillati</taxon>
        <taxon>Chloroflexota</taxon>
        <taxon>Ktedonobacteria</taxon>
        <taxon>Ktedonobacterales</taxon>
        <taxon>Ktedonobacteraceae</taxon>
        <taxon>Ktedonobacter</taxon>
    </lineage>
</organism>